<gene>
    <name evidence="3" type="ORF">H9853_11065</name>
</gene>
<dbReference type="InterPro" id="IPR018060">
    <property type="entry name" value="HTH_AraC"/>
</dbReference>
<sequence length="306" mass="36292">MKNSYTIFPGNKNAWRTSKVHLSLDWLNPKYSLPFASENRLYDKDGIKVYIQEFALSPFKIDLIQVEVPTTTYIPIETHCRWLFMHFIFEGGVLYTREDKTPITNATSGNYFMSYYSPGNYFAKVEKGLHVILVINILPEWIEQYNPKLQNINAFINRFKHGSKPYETMGHFPINKKVQRWLYKVYAFKHDNSGALDGNIRKHMSLLIEHYDETSYNQDADKAYQIKQFIDNNYQNTEVTVRFIADSFFLSPQTLLNIFKNRYHNTVQHYLSMLRLEKAIRIMEEENCKISEVYMRAGFSDERTFR</sequence>
<reference evidence="3" key="1">
    <citation type="journal article" date="2021" name="PeerJ">
        <title>Extensive microbial diversity within the chicken gut microbiome revealed by metagenomics and culture.</title>
        <authorList>
            <person name="Gilroy R."/>
            <person name="Ravi A."/>
            <person name="Getino M."/>
            <person name="Pursley I."/>
            <person name="Horton D.L."/>
            <person name="Alikhan N.F."/>
            <person name="Baker D."/>
            <person name="Gharbi K."/>
            <person name="Hall N."/>
            <person name="Watson M."/>
            <person name="Adriaenssens E.M."/>
            <person name="Foster-Nyarko E."/>
            <person name="Jarju S."/>
            <person name="Secka A."/>
            <person name="Antonio M."/>
            <person name="Oren A."/>
            <person name="Chaudhuri R.R."/>
            <person name="La Ragione R."/>
            <person name="Hildebrand F."/>
            <person name="Pallen M.J."/>
        </authorList>
    </citation>
    <scope>NUCLEOTIDE SEQUENCE</scope>
    <source>
        <strain evidence="3">1719</strain>
    </source>
</reference>
<accession>A0A9D2B050</accession>
<dbReference type="PANTHER" id="PTHR43280">
    <property type="entry name" value="ARAC-FAMILY TRANSCRIPTIONAL REGULATOR"/>
    <property type="match status" value="1"/>
</dbReference>
<evidence type="ECO:0000313" key="4">
    <source>
        <dbReference type="Proteomes" id="UP000824156"/>
    </source>
</evidence>
<dbReference type="Gene3D" id="1.10.10.60">
    <property type="entry name" value="Homeodomain-like"/>
    <property type="match status" value="2"/>
</dbReference>
<dbReference type="PROSITE" id="PS01124">
    <property type="entry name" value="HTH_ARAC_FAMILY_2"/>
    <property type="match status" value="1"/>
</dbReference>
<dbReference type="GO" id="GO:0003700">
    <property type="term" value="F:DNA-binding transcription factor activity"/>
    <property type="evidence" value="ECO:0007669"/>
    <property type="project" value="InterPro"/>
</dbReference>
<dbReference type="SMART" id="SM00342">
    <property type="entry name" value="HTH_ARAC"/>
    <property type="match status" value="1"/>
</dbReference>
<name>A0A9D2B050_9SPHI</name>
<dbReference type="Proteomes" id="UP000824156">
    <property type="component" value="Unassembled WGS sequence"/>
</dbReference>
<keyword evidence="1" id="KW-0238">DNA-binding</keyword>
<organism evidence="3 4">
    <name type="scientific">Candidatus Sphingobacterium stercoripullorum</name>
    <dbReference type="NCBI Taxonomy" id="2838759"/>
    <lineage>
        <taxon>Bacteria</taxon>
        <taxon>Pseudomonadati</taxon>
        <taxon>Bacteroidota</taxon>
        <taxon>Sphingobacteriia</taxon>
        <taxon>Sphingobacteriales</taxon>
        <taxon>Sphingobacteriaceae</taxon>
        <taxon>Sphingobacterium</taxon>
    </lineage>
</organism>
<proteinExistence type="predicted"/>
<dbReference type="AlphaFoldDB" id="A0A9D2B050"/>
<feature type="domain" description="HTH araC/xylS-type" evidence="2">
    <location>
        <begin position="224"/>
        <end position="306"/>
    </location>
</feature>
<dbReference type="GO" id="GO:0043565">
    <property type="term" value="F:sequence-specific DNA binding"/>
    <property type="evidence" value="ECO:0007669"/>
    <property type="project" value="InterPro"/>
</dbReference>
<evidence type="ECO:0000256" key="1">
    <source>
        <dbReference type="ARBA" id="ARBA00023125"/>
    </source>
</evidence>
<dbReference type="EMBL" id="DXEZ01000312">
    <property type="protein sequence ID" value="HIX55554.1"/>
    <property type="molecule type" value="Genomic_DNA"/>
</dbReference>
<evidence type="ECO:0000259" key="2">
    <source>
        <dbReference type="PROSITE" id="PS01124"/>
    </source>
</evidence>
<protein>
    <submittedName>
        <fullName evidence="3">AraC family transcriptional regulator</fullName>
    </submittedName>
</protein>
<evidence type="ECO:0000313" key="3">
    <source>
        <dbReference type="EMBL" id="HIX55554.1"/>
    </source>
</evidence>
<dbReference type="Pfam" id="PF12833">
    <property type="entry name" value="HTH_18"/>
    <property type="match status" value="1"/>
</dbReference>
<reference evidence="3" key="2">
    <citation type="submission" date="2021-04" db="EMBL/GenBank/DDBJ databases">
        <authorList>
            <person name="Gilroy R."/>
        </authorList>
    </citation>
    <scope>NUCLEOTIDE SEQUENCE</scope>
    <source>
        <strain evidence="3">1719</strain>
    </source>
</reference>
<comment type="caution">
    <text evidence="3">The sequence shown here is derived from an EMBL/GenBank/DDBJ whole genome shotgun (WGS) entry which is preliminary data.</text>
</comment>
<feature type="non-terminal residue" evidence="3">
    <location>
        <position position="306"/>
    </location>
</feature>
<dbReference type="PANTHER" id="PTHR43280:SF2">
    <property type="entry name" value="HTH-TYPE TRANSCRIPTIONAL REGULATOR EXSA"/>
    <property type="match status" value="1"/>
</dbReference>